<comment type="caution">
    <text evidence="2">The sequence shown here is derived from an EMBL/GenBank/DDBJ whole genome shotgun (WGS) entry which is preliminary data.</text>
</comment>
<dbReference type="InterPro" id="IPR032710">
    <property type="entry name" value="NTF2-like_dom_sf"/>
</dbReference>
<feature type="domain" description="SnoaL-like" evidence="1">
    <location>
        <begin position="26"/>
        <end position="127"/>
    </location>
</feature>
<gene>
    <name evidence="2" type="ORF">OF850_20165</name>
</gene>
<name>A0ABT3P163_9PROT</name>
<sequence>MSSHTKSEDGTQRDGETRSAERQLLERFFAAVQRRDHEAIAACYTEDATFEDIAFSLSGRSEIHAMWRMIAASDLRMTYVVEDASRQEGHARWTADYTFRSAPDAPGRPVHNELRSSFAFRDGRIARQVDECNALRWGVQALGPVPGVLSTLLPVLRRRAARRKLDAFKAGERPPG</sequence>
<evidence type="ECO:0000259" key="1">
    <source>
        <dbReference type="Pfam" id="PF12680"/>
    </source>
</evidence>
<reference evidence="2 3" key="1">
    <citation type="submission" date="2022-10" db="EMBL/GenBank/DDBJ databases">
        <title>Roseococcus glaciei nov., sp. nov., isolated from glacier.</title>
        <authorList>
            <person name="Liu Q."/>
            <person name="Xin Y.-H."/>
        </authorList>
    </citation>
    <scope>NUCLEOTIDE SEQUENCE [LARGE SCALE GENOMIC DNA]</scope>
    <source>
        <strain evidence="2 3">MDT2-1-1</strain>
    </source>
</reference>
<accession>A0ABT3P163</accession>
<dbReference type="Gene3D" id="3.10.450.50">
    <property type="match status" value="1"/>
</dbReference>
<evidence type="ECO:0000313" key="2">
    <source>
        <dbReference type="EMBL" id="MCW8087923.1"/>
    </source>
</evidence>
<proteinExistence type="predicted"/>
<dbReference type="SUPFAM" id="SSF54427">
    <property type="entry name" value="NTF2-like"/>
    <property type="match status" value="1"/>
</dbReference>
<dbReference type="RefSeq" id="WP_301592130.1">
    <property type="nucleotide sequence ID" value="NZ_JAPFQI010000023.1"/>
</dbReference>
<dbReference type="Proteomes" id="UP001526430">
    <property type="component" value="Unassembled WGS sequence"/>
</dbReference>
<dbReference type="EMBL" id="JAPFQI010000023">
    <property type="protein sequence ID" value="MCW8087923.1"/>
    <property type="molecule type" value="Genomic_DNA"/>
</dbReference>
<protein>
    <submittedName>
        <fullName evidence="2">Nuclear transport factor 2 family protein</fullName>
    </submittedName>
</protein>
<keyword evidence="3" id="KW-1185">Reference proteome</keyword>
<organism evidence="2 3">
    <name type="scientific">Sabulicella glaciei</name>
    <dbReference type="NCBI Taxonomy" id="2984948"/>
    <lineage>
        <taxon>Bacteria</taxon>
        <taxon>Pseudomonadati</taxon>
        <taxon>Pseudomonadota</taxon>
        <taxon>Alphaproteobacteria</taxon>
        <taxon>Acetobacterales</taxon>
        <taxon>Acetobacteraceae</taxon>
        <taxon>Sabulicella</taxon>
    </lineage>
</organism>
<dbReference type="Pfam" id="PF12680">
    <property type="entry name" value="SnoaL_2"/>
    <property type="match status" value="1"/>
</dbReference>
<evidence type="ECO:0000313" key="3">
    <source>
        <dbReference type="Proteomes" id="UP001526430"/>
    </source>
</evidence>
<dbReference type="InterPro" id="IPR037401">
    <property type="entry name" value="SnoaL-like"/>
</dbReference>